<dbReference type="AlphaFoldDB" id="A0A0U3CHU1"/>
<dbReference type="KEGG" id="mmil:sm9_1571"/>
<protein>
    <submittedName>
        <fullName evidence="4">Glycosyl transferase GT2 family</fullName>
    </submittedName>
</protein>
<evidence type="ECO:0000256" key="1">
    <source>
        <dbReference type="ARBA" id="ARBA00022676"/>
    </source>
</evidence>
<dbReference type="GO" id="GO:0016757">
    <property type="term" value="F:glycosyltransferase activity"/>
    <property type="evidence" value="ECO:0007669"/>
    <property type="project" value="UniProtKB-KW"/>
</dbReference>
<dbReference type="InterPro" id="IPR029044">
    <property type="entry name" value="Nucleotide-diphossugar_trans"/>
</dbReference>
<dbReference type="PATRIC" id="fig|230361.4.peg.1628"/>
<keyword evidence="2 4" id="KW-0808">Transferase</keyword>
<evidence type="ECO:0000259" key="3">
    <source>
        <dbReference type="Pfam" id="PF00535"/>
    </source>
</evidence>
<dbReference type="PANTHER" id="PTHR22916:SF51">
    <property type="entry name" value="GLYCOSYLTRANSFERASE EPSH-RELATED"/>
    <property type="match status" value="1"/>
</dbReference>
<feature type="domain" description="Glycosyltransferase 2-like" evidence="3">
    <location>
        <begin position="6"/>
        <end position="136"/>
    </location>
</feature>
<keyword evidence="1" id="KW-0328">Glycosyltransferase</keyword>
<keyword evidence="5" id="KW-1185">Reference proteome</keyword>
<dbReference type="Gene3D" id="3.90.550.10">
    <property type="entry name" value="Spore Coat Polysaccharide Biosynthesis Protein SpsA, Chain A"/>
    <property type="match status" value="1"/>
</dbReference>
<dbReference type="InterPro" id="IPR001173">
    <property type="entry name" value="Glyco_trans_2-like"/>
</dbReference>
<dbReference type="CDD" id="cd00761">
    <property type="entry name" value="Glyco_tranf_GTA_type"/>
    <property type="match status" value="1"/>
</dbReference>
<dbReference type="EMBL" id="CP011266">
    <property type="protein sequence ID" value="ALT69339.1"/>
    <property type="molecule type" value="Genomic_DNA"/>
</dbReference>
<dbReference type="Proteomes" id="UP000067738">
    <property type="component" value="Chromosome"/>
</dbReference>
<dbReference type="SUPFAM" id="SSF53448">
    <property type="entry name" value="Nucleotide-diphospho-sugar transferases"/>
    <property type="match status" value="1"/>
</dbReference>
<reference evidence="4 5" key="1">
    <citation type="submission" date="2015-04" db="EMBL/GenBank/DDBJ databases">
        <title>The complete genome sequence of the rumen methanogen Methanobrevibacter millerae SM9.</title>
        <authorList>
            <person name="Leahy S.C."/>
            <person name="Kelly W.J."/>
            <person name="Pacheco D.M."/>
            <person name="Li D."/>
            <person name="Altermann E."/>
            <person name="Attwood G.T."/>
        </authorList>
    </citation>
    <scope>NUCLEOTIDE SEQUENCE [LARGE SCALE GENOMIC DNA]</scope>
    <source>
        <strain evidence="4 5">SM9</strain>
    </source>
</reference>
<evidence type="ECO:0000313" key="4">
    <source>
        <dbReference type="EMBL" id="ALT69339.1"/>
    </source>
</evidence>
<evidence type="ECO:0000256" key="2">
    <source>
        <dbReference type="ARBA" id="ARBA00022679"/>
    </source>
</evidence>
<organism evidence="4 5">
    <name type="scientific">Methanobrevibacter millerae</name>
    <dbReference type="NCBI Taxonomy" id="230361"/>
    <lineage>
        <taxon>Archaea</taxon>
        <taxon>Methanobacteriati</taxon>
        <taxon>Methanobacteriota</taxon>
        <taxon>Methanomada group</taxon>
        <taxon>Methanobacteria</taxon>
        <taxon>Methanobacteriales</taxon>
        <taxon>Methanobacteriaceae</taxon>
        <taxon>Methanobrevibacter</taxon>
    </lineage>
</organism>
<dbReference type="RefSeq" id="WP_058739578.1">
    <property type="nucleotide sequence ID" value="NZ_CP011266.1"/>
</dbReference>
<proteinExistence type="predicted"/>
<dbReference type="PANTHER" id="PTHR22916">
    <property type="entry name" value="GLYCOSYLTRANSFERASE"/>
    <property type="match status" value="1"/>
</dbReference>
<dbReference type="OrthoDB" id="46222at2157"/>
<gene>
    <name evidence="4" type="ORF">sm9_1571</name>
</gene>
<dbReference type="Pfam" id="PF00535">
    <property type="entry name" value="Glycos_transf_2"/>
    <property type="match status" value="1"/>
</dbReference>
<evidence type="ECO:0000313" key="5">
    <source>
        <dbReference type="Proteomes" id="UP000067738"/>
    </source>
</evidence>
<accession>A0A0U3CHU1</accession>
<name>A0A0U3CHU1_9EURY</name>
<sequence length="367" mass="42367">MEDKISIILPIFNVGDHLRGGIDSLINQTIGNENLEIIMVNDCSTDGSGEIIDEYAEKYDCCIAIHHEQNSGAAYTPRNTGIEACTGDYIMFLDPDDRYTLDSCETLYNAVKENDADVAFARFRRIFEYGGTVQKSFSPYEDDLEHAYPDETFETANFLNVSDFLWDNFIERFLYGKDHEVTYKRDGPIDKIIIDNIEQEPDLLKMAPAVWSKIFKRELIMDNNIRFQPYISGDDLAFTDEALLKAEGIVYLNNFMCYDYYIRDLPDDKSITNTVNVRLLDDLMESYIYCRKLTEGYSKEIQTIAVNPHLLHWMNTWKGSPFTKEENRLLLKKVNKLKKIHKSDMKSKMLLSSMTTAIETSIYTSKA</sequence>
<dbReference type="GeneID" id="26736512"/>